<evidence type="ECO:0000313" key="6">
    <source>
        <dbReference type="Proteomes" id="UP000316905"/>
    </source>
</evidence>
<keyword evidence="3" id="KW-0804">Transcription</keyword>
<organism evidence="5 6">
    <name type="scientific">Pseudomonas duriflava</name>
    <dbReference type="NCBI Taxonomy" id="459528"/>
    <lineage>
        <taxon>Bacteria</taxon>
        <taxon>Pseudomonadati</taxon>
        <taxon>Pseudomonadota</taxon>
        <taxon>Gammaproteobacteria</taxon>
        <taxon>Pseudomonadales</taxon>
        <taxon>Pseudomonadaceae</taxon>
        <taxon>Pseudomonas</taxon>
    </lineage>
</organism>
<reference evidence="5 6" key="1">
    <citation type="journal article" date="2015" name="Stand. Genomic Sci.">
        <title>Genomic Encyclopedia of Bacterial and Archaeal Type Strains, Phase III: the genomes of soil and plant-associated and newly described type strains.</title>
        <authorList>
            <person name="Whitman W.B."/>
            <person name="Woyke T."/>
            <person name="Klenk H.P."/>
            <person name="Zhou Y."/>
            <person name="Lilburn T.G."/>
            <person name="Beck B.J."/>
            <person name="De Vos P."/>
            <person name="Vandamme P."/>
            <person name="Eisen J.A."/>
            <person name="Garrity G."/>
            <person name="Hugenholtz P."/>
            <person name="Kyrpides N.C."/>
        </authorList>
    </citation>
    <scope>NUCLEOTIDE SEQUENCE [LARGE SCALE GENOMIC DNA]</scope>
    <source>
        <strain evidence="5 6">CGMCC 1.6858</strain>
    </source>
</reference>
<keyword evidence="2 5" id="KW-0238">DNA-binding</keyword>
<evidence type="ECO:0000256" key="1">
    <source>
        <dbReference type="ARBA" id="ARBA00023015"/>
    </source>
</evidence>
<dbReference type="PANTHER" id="PTHR30204:SF67">
    <property type="entry name" value="HTH-TYPE TRANSCRIPTIONAL REGULATOR MLRA-RELATED"/>
    <property type="match status" value="1"/>
</dbReference>
<proteinExistence type="predicted"/>
<dbReference type="Proteomes" id="UP000316905">
    <property type="component" value="Unassembled WGS sequence"/>
</dbReference>
<evidence type="ECO:0000313" key="5">
    <source>
        <dbReference type="EMBL" id="TWI54909.1"/>
    </source>
</evidence>
<dbReference type="SMART" id="SM00422">
    <property type="entry name" value="HTH_MERR"/>
    <property type="match status" value="1"/>
</dbReference>
<name>A0A562QDY0_9PSED</name>
<dbReference type="CDD" id="cd01104">
    <property type="entry name" value="HTH_MlrA-CarA"/>
    <property type="match status" value="1"/>
</dbReference>
<protein>
    <submittedName>
        <fullName evidence="5">DNA-binding transcriptional MerR regulator</fullName>
    </submittedName>
</protein>
<evidence type="ECO:0000256" key="3">
    <source>
        <dbReference type="ARBA" id="ARBA00023163"/>
    </source>
</evidence>
<dbReference type="Gene3D" id="1.10.1660.10">
    <property type="match status" value="1"/>
</dbReference>
<evidence type="ECO:0000256" key="2">
    <source>
        <dbReference type="ARBA" id="ARBA00023125"/>
    </source>
</evidence>
<comment type="caution">
    <text evidence="5">The sequence shown here is derived from an EMBL/GenBank/DDBJ whole genome shotgun (WGS) entry which is preliminary data.</text>
</comment>
<dbReference type="OrthoDB" id="9800334at2"/>
<sequence>MPSNTQIPVKSPVDTEGDGDYQAALNEGWLPIREVARRTGVNAVTLRAWERRYGLILPKRTPKGHRLYGESHIERIQNILAWINRGVAVGQVKALLDTQRPAPLLVDTPWLSVRQEILDAVRQLASRRLDEAYNRAAALYPPRVLCEQLLLPLIEHLDQQRQVPLQGRLEQVFFLSWLRSKLGTRIYHSNHQLNGSPLLLASLSDAPMNVGLWLSAWLLSNADCPVETLEWNLSLDTFPLTIERMTPRALVLYLNEPLDAAQVRQLLGLSNSRAVPLLLAGPAVSLLDDESKANVEVAFDPLDVFNRLQGLGLLTESI</sequence>
<dbReference type="InterPro" id="IPR009061">
    <property type="entry name" value="DNA-bd_dom_put_sf"/>
</dbReference>
<gene>
    <name evidence="5" type="ORF">IQ22_01813</name>
</gene>
<dbReference type="PANTHER" id="PTHR30204">
    <property type="entry name" value="REDOX-CYCLING DRUG-SENSING TRANSCRIPTIONAL ACTIVATOR SOXR"/>
    <property type="match status" value="1"/>
</dbReference>
<dbReference type="AlphaFoldDB" id="A0A562QDY0"/>
<dbReference type="SUPFAM" id="SSF46955">
    <property type="entry name" value="Putative DNA-binding domain"/>
    <property type="match status" value="1"/>
</dbReference>
<dbReference type="GO" id="GO:0003700">
    <property type="term" value="F:DNA-binding transcription factor activity"/>
    <property type="evidence" value="ECO:0007669"/>
    <property type="project" value="InterPro"/>
</dbReference>
<evidence type="ECO:0000259" key="4">
    <source>
        <dbReference type="PROSITE" id="PS50937"/>
    </source>
</evidence>
<feature type="domain" description="HTH merR-type" evidence="4">
    <location>
        <begin position="29"/>
        <end position="98"/>
    </location>
</feature>
<accession>A0A562QDY0</accession>
<dbReference type="EMBL" id="VLKY01000005">
    <property type="protein sequence ID" value="TWI54909.1"/>
    <property type="molecule type" value="Genomic_DNA"/>
</dbReference>
<keyword evidence="1" id="KW-0805">Transcription regulation</keyword>
<keyword evidence="6" id="KW-1185">Reference proteome</keyword>
<dbReference type="RefSeq" id="WP_145140823.1">
    <property type="nucleotide sequence ID" value="NZ_VLKY01000005.1"/>
</dbReference>
<dbReference type="PROSITE" id="PS50937">
    <property type="entry name" value="HTH_MERR_2"/>
    <property type="match status" value="1"/>
</dbReference>
<dbReference type="InterPro" id="IPR047057">
    <property type="entry name" value="MerR_fam"/>
</dbReference>
<dbReference type="InterPro" id="IPR000551">
    <property type="entry name" value="MerR-type_HTH_dom"/>
</dbReference>
<dbReference type="GO" id="GO:0003677">
    <property type="term" value="F:DNA binding"/>
    <property type="evidence" value="ECO:0007669"/>
    <property type="project" value="UniProtKB-KW"/>
</dbReference>
<dbReference type="Pfam" id="PF13411">
    <property type="entry name" value="MerR_1"/>
    <property type="match status" value="1"/>
</dbReference>